<dbReference type="AlphaFoldDB" id="A0A1C6SMV2"/>
<dbReference type="Proteomes" id="UP000199413">
    <property type="component" value="Unassembled WGS sequence"/>
</dbReference>
<evidence type="ECO:0000256" key="1">
    <source>
        <dbReference type="SAM" id="MobiDB-lite"/>
    </source>
</evidence>
<sequence>MTANWDEQADALGEASEADVLEQQQDETDVGPPDTVSAAVPEASEADLAEQGVLVPNHEGDRPTSVPADTNPPDVLEQHQAIPIPDEERRD</sequence>
<dbReference type="EMBL" id="FMHV01000002">
    <property type="protein sequence ID" value="SCL30692.1"/>
    <property type="molecule type" value="Genomic_DNA"/>
</dbReference>
<dbReference type="OrthoDB" id="3385629at2"/>
<accession>A0A1C6SMV2</accession>
<keyword evidence="3" id="KW-1185">Reference proteome</keyword>
<protein>
    <recommendedName>
        <fullName evidence="4">DUF5709 domain-containing protein</fullName>
    </recommendedName>
</protein>
<proteinExistence type="predicted"/>
<evidence type="ECO:0000313" key="3">
    <source>
        <dbReference type="Proteomes" id="UP000199413"/>
    </source>
</evidence>
<feature type="region of interest" description="Disordered" evidence="1">
    <location>
        <begin position="1"/>
        <end position="91"/>
    </location>
</feature>
<dbReference type="RefSeq" id="WP_091349158.1">
    <property type="nucleotide sequence ID" value="NZ_FMHV01000002.1"/>
</dbReference>
<gene>
    <name evidence="2" type="ORF">GA0070624_4125</name>
</gene>
<feature type="compositionally biased region" description="Acidic residues" evidence="1">
    <location>
        <begin position="16"/>
        <end position="29"/>
    </location>
</feature>
<reference evidence="3" key="1">
    <citation type="submission" date="2016-06" db="EMBL/GenBank/DDBJ databases">
        <authorList>
            <person name="Varghese N."/>
            <person name="Submissions Spin"/>
        </authorList>
    </citation>
    <scope>NUCLEOTIDE SEQUENCE [LARGE SCALE GENOMIC DNA]</scope>
    <source>
        <strain evidence="3">DSM 45431</strain>
    </source>
</reference>
<organism evidence="2 3">
    <name type="scientific">Micromonospora rhizosphaerae</name>
    <dbReference type="NCBI Taxonomy" id="568872"/>
    <lineage>
        <taxon>Bacteria</taxon>
        <taxon>Bacillati</taxon>
        <taxon>Actinomycetota</taxon>
        <taxon>Actinomycetes</taxon>
        <taxon>Micromonosporales</taxon>
        <taxon>Micromonosporaceae</taxon>
        <taxon>Micromonospora</taxon>
    </lineage>
</organism>
<dbReference type="STRING" id="568872.GA0070624_4125"/>
<name>A0A1C6SMV2_9ACTN</name>
<evidence type="ECO:0008006" key="4">
    <source>
        <dbReference type="Google" id="ProtNLM"/>
    </source>
</evidence>
<evidence type="ECO:0000313" key="2">
    <source>
        <dbReference type="EMBL" id="SCL30692.1"/>
    </source>
</evidence>